<evidence type="ECO:0000256" key="7">
    <source>
        <dbReference type="ARBA" id="ARBA00034754"/>
    </source>
</evidence>
<evidence type="ECO:0000313" key="11">
    <source>
        <dbReference type="EMBL" id="EJP71490.1"/>
    </source>
</evidence>
<keyword evidence="4 11" id="KW-0548">Nucleotidyltransferase</keyword>
<dbReference type="InterPro" id="IPR008921">
    <property type="entry name" value="DNA_pol3_clamp-load_cplx_C"/>
</dbReference>
<keyword evidence="6" id="KW-0239">DNA-directed DNA polymerase</keyword>
<feature type="domain" description="DNA polymerase III delta N-terminal" evidence="10">
    <location>
        <begin position="13"/>
        <end position="127"/>
    </location>
</feature>
<dbReference type="AlphaFoldDB" id="J4WQC9"/>
<organism evidence="11 12">
    <name type="scientific">SAR86 cluster bacterium SAR86A</name>
    <dbReference type="NCBI Taxonomy" id="1123866"/>
    <lineage>
        <taxon>Bacteria</taxon>
        <taxon>Pseudomonadati</taxon>
        <taxon>Pseudomonadota</taxon>
        <taxon>Gammaproteobacteria</taxon>
        <taxon>SAR86 cluster</taxon>
    </lineage>
</organism>
<dbReference type="HOGENOM" id="CLU_871235_0_0_6"/>
<evidence type="ECO:0000256" key="1">
    <source>
        <dbReference type="ARBA" id="ARBA00012417"/>
    </source>
</evidence>
<evidence type="ECO:0000313" key="12">
    <source>
        <dbReference type="Proteomes" id="UP000010305"/>
    </source>
</evidence>
<dbReference type="STRING" id="1123866.NT01SARS_1299"/>
<dbReference type="EC" id="2.7.7.7" evidence="1 9"/>
<dbReference type="Proteomes" id="UP000010305">
    <property type="component" value="Unassembled WGS sequence"/>
</dbReference>
<dbReference type="PANTHER" id="PTHR34388">
    <property type="entry name" value="DNA POLYMERASE III SUBUNIT DELTA"/>
    <property type="match status" value="1"/>
</dbReference>
<accession>J4WQC9</accession>
<dbReference type="GO" id="GO:0009360">
    <property type="term" value="C:DNA polymerase III complex"/>
    <property type="evidence" value="ECO:0007669"/>
    <property type="project" value="UniProtKB-UniRule"/>
</dbReference>
<dbReference type="InterPro" id="IPR005790">
    <property type="entry name" value="DNA_polIII_delta"/>
</dbReference>
<dbReference type="SUPFAM" id="SSF52540">
    <property type="entry name" value="P-loop containing nucleoside triphosphate hydrolases"/>
    <property type="match status" value="1"/>
</dbReference>
<dbReference type="Pfam" id="PF06144">
    <property type="entry name" value="DNA_pol3_delta"/>
    <property type="match status" value="1"/>
</dbReference>
<dbReference type="PANTHER" id="PTHR34388:SF1">
    <property type="entry name" value="DNA POLYMERASE III SUBUNIT DELTA"/>
    <property type="match status" value="1"/>
</dbReference>
<comment type="catalytic activity">
    <reaction evidence="8">
        <text>DNA(n) + a 2'-deoxyribonucleoside 5'-triphosphate = DNA(n+1) + diphosphate</text>
        <dbReference type="Rhea" id="RHEA:22508"/>
        <dbReference type="Rhea" id="RHEA-COMP:17339"/>
        <dbReference type="Rhea" id="RHEA-COMP:17340"/>
        <dbReference type="ChEBI" id="CHEBI:33019"/>
        <dbReference type="ChEBI" id="CHEBI:61560"/>
        <dbReference type="ChEBI" id="CHEBI:173112"/>
        <dbReference type="EC" id="2.7.7.7"/>
    </reaction>
</comment>
<dbReference type="EMBL" id="JH611157">
    <property type="protein sequence ID" value="EJP71490.1"/>
    <property type="molecule type" value="Genomic_DNA"/>
</dbReference>
<comment type="similarity">
    <text evidence="7">Belongs to the DNA polymerase HolA subunit family.</text>
</comment>
<proteinExistence type="inferred from homology"/>
<sequence>MPKYIDKSEKIFFIYGDEIVLQNNARDYICNFYKKNGFDEKKIITSKDFPNISQIITQNAGGSLFGSRIIVEIIHEGGKIPKDIMDVLSFKNIDNLVFIIRSSISKISKKASWIKQMDQSAVIIECNKLKSFQEKAWLKDQLSFISEGHMKEYTERILDLFPGNLVAQQNEINLLKLSYEKDSKISITSFEDQGEFSPYELEDKIIELKKNHALRIIKSIHKNDDHYAQLLVWIIGKVINVSVIALQNPNREKGLSNAGIWQSKISSYKHFVKNISLKKIMPLQKKVYELDLASKGLGGITKKQFWQELDNIVIALTTP</sequence>
<evidence type="ECO:0000256" key="9">
    <source>
        <dbReference type="NCBIfam" id="TIGR01128"/>
    </source>
</evidence>
<dbReference type="SUPFAM" id="SSF48019">
    <property type="entry name" value="post-AAA+ oligomerization domain-like"/>
    <property type="match status" value="1"/>
</dbReference>
<evidence type="ECO:0000256" key="5">
    <source>
        <dbReference type="ARBA" id="ARBA00022705"/>
    </source>
</evidence>
<evidence type="ECO:0000256" key="6">
    <source>
        <dbReference type="ARBA" id="ARBA00022932"/>
    </source>
</evidence>
<dbReference type="NCBIfam" id="TIGR01128">
    <property type="entry name" value="holA"/>
    <property type="match status" value="1"/>
</dbReference>
<keyword evidence="5" id="KW-0235">DNA replication</keyword>
<evidence type="ECO:0000259" key="10">
    <source>
        <dbReference type="Pfam" id="PF06144"/>
    </source>
</evidence>
<evidence type="ECO:0000256" key="2">
    <source>
        <dbReference type="ARBA" id="ARBA00017703"/>
    </source>
</evidence>
<dbReference type="Gene3D" id="3.40.50.300">
    <property type="entry name" value="P-loop containing nucleotide triphosphate hydrolases"/>
    <property type="match status" value="1"/>
</dbReference>
<dbReference type="GO" id="GO:0003887">
    <property type="term" value="F:DNA-directed DNA polymerase activity"/>
    <property type="evidence" value="ECO:0007669"/>
    <property type="project" value="UniProtKB-UniRule"/>
</dbReference>
<dbReference type="Gene3D" id="1.20.272.10">
    <property type="match status" value="1"/>
</dbReference>
<gene>
    <name evidence="11" type="primary">holA</name>
    <name evidence="11" type="ORF">NT01SARS_1299</name>
</gene>
<keyword evidence="3 11" id="KW-0808">Transferase</keyword>
<evidence type="ECO:0000256" key="8">
    <source>
        <dbReference type="ARBA" id="ARBA00049244"/>
    </source>
</evidence>
<evidence type="ECO:0000256" key="4">
    <source>
        <dbReference type="ARBA" id="ARBA00022695"/>
    </source>
</evidence>
<dbReference type="InterPro" id="IPR027417">
    <property type="entry name" value="P-loop_NTPase"/>
</dbReference>
<dbReference type="InterPro" id="IPR010372">
    <property type="entry name" value="DNA_pol3_delta_N"/>
</dbReference>
<name>J4WQC9_9GAMM</name>
<dbReference type="GO" id="GO:0006261">
    <property type="term" value="P:DNA-templated DNA replication"/>
    <property type="evidence" value="ECO:0007669"/>
    <property type="project" value="TreeGrafter"/>
</dbReference>
<evidence type="ECO:0000256" key="3">
    <source>
        <dbReference type="ARBA" id="ARBA00022679"/>
    </source>
</evidence>
<dbReference type="GO" id="GO:0003677">
    <property type="term" value="F:DNA binding"/>
    <property type="evidence" value="ECO:0007669"/>
    <property type="project" value="InterPro"/>
</dbReference>
<protein>
    <recommendedName>
        <fullName evidence="2 9">DNA polymerase III subunit delta</fullName>
        <ecNumber evidence="1 9">2.7.7.7</ecNumber>
    </recommendedName>
</protein>
<reference evidence="11 12" key="1">
    <citation type="journal article" date="2012" name="ISME J.">
        <title>Genomic insights to SAR86, an abundant and uncultivated marine bacterial lineage.</title>
        <authorList>
            <person name="Dupont C.L."/>
            <person name="Rusch D.B."/>
            <person name="Yooseph S."/>
            <person name="Lombardo M.J."/>
            <person name="Richter R.A."/>
            <person name="Valas R."/>
            <person name="Novotny M."/>
            <person name="Yee-Greenbaum J."/>
            <person name="Selengut J.D."/>
            <person name="Haft D.H."/>
            <person name="Halpern A.L."/>
            <person name="Lasken R.S."/>
            <person name="Nealson K."/>
            <person name="Friedman R."/>
            <person name="Venter J.C."/>
        </authorList>
    </citation>
    <scope>NUCLEOTIDE SEQUENCE [LARGE SCALE GENOMIC DNA]</scope>
</reference>